<feature type="region of interest" description="Disordered" evidence="1">
    <location>
        <begin position="79"/>
        <end position="99"/>
    </location>
</feature>
<keyword evidence="4" id="KW-1185">Reference proteome</keyword>
<dbReference type="InterPro" id="IPR032710">
    <property type="entry name" value="NTF2-like_dom_sf"/>
</dbReference>
<dbReference type="PANTHER" id="PTHR38436:SF1">
    <property type="entry name" value="ESTER CYCLASE"/>
    <property type="match status" value="1"/>
</dbReference>
<comment type="caution">
    <text evidence="3">The sequence shown here is derived from an EMBL/GenBank/DDBJ whole genome shotgun (WGS) entry which is preliminary data.</text>
</comment>
<dbReference type="InterPro" id="IPR009959">
    <property type="entry name" value="Cyclase_SnoaL-like"/>
</dbReference>
<gene>
    <name evidence="3" type="ORF">LX13_001605</name>
</gene>
<evidence type="ECO:0000313" key="4">
    <source>
        <dbReference type="Proteomes" id="UP001206895"/>
    </source>
</evidence>
<dbReference type="PANTHER" id="PTHR38436">
    <property type="entry name" value="POLYKETIDE CYCLASE SNOAL-LIKE DOMAIN"/>
    <property type="match status" value="1"/>
</dbReference>
<reference evidence="3 4" key="1">
    <citation type="submission" date="2022-06" db="EMBL/GenBank/DDBJ databases">
        <title>Genomic Encyclopedia of Archaeal and Bacterial Type Strains, Phase II (KMG-II): from individual species to whole genera.</title>
        <authorList>
            <person name="Goeker M."/>
        </authorList>
    </citation>
    <scope>NUCLEOTIDE SEQUENCE [LARGE SCALE GENOMIC DNA]</scope>
    <source>
        <strain evidence="3 4">DSM 44693</strain>
    </source>
</reference>
<evidence type="ECO:0000256" key="2">
    <source>
        <dbReference type="SAM" id="SignalP"/>
    </source>
</evidence>
<evidence type="ECO:0000256" key="1">
    <source>
        <dbReference type="SAM" id="MobiDB-lite"/>
    </source>
</evidence>
<organism evidence="3 4">
    <name type="scientific">Williamsia maris</name>
    <dbReference type="NCBI Taxonomy" id="72806"/>
    <lineage>
        <taxon>Bacteria</taxon>
        <taxon>Bacillati</taxon>
        <taxon>Actinomycetota</taxon>
        <taxon>Actinomycetes</taxon>
        <taxon>Mycobacteriales</taxon>
        <taxon>Nocardiaceae</taxon>
        <taxon>Williamsia</taxon>
    </lineage>
</organism>
<dbReference type="EMBL" id="JAMTCJ010000002">
    <property type="protein sequence ID" value="MCP2175786.1"/>
    <property type="molecule type" value="Genomic_DNA"/>
</dbReference>
<feature type="signal peptide" evidence="2">
    <location>
        <begin position="1"/>
        <end position="16"/>
    </location>
</feature>
<proteinExistence type="predicted"/>
<accession>A0ABT1HFV6</accession>
<dbReference type="Proteomes" id="UP001206895">
    <property type="component" value="Unassembled WGS sequence"/>
</dbReference>
<feature type="chain" id="PRO_5045995629" evidence="2">
    <location>
        <begin position="17"/>
        <end position="193"/>
    </location>
</feature>
<evidence type="ECO:0000313" key="3">
    <source>
        <dbReference type="EMBL" id="MCP2175786.1"/>
    </source>
</evidence>
<dbReference type="SUPFAM" id="SSF54427">
    <property type="entry name" value="NTF2-like"/>
    <property type="match status" value="1"/>
</dbReference>
<protein>
    <submittedName>
        <fullName evidence="3">Ester cyclase</fullName>
    </submittedName>
</protein>
<dbReference type="Pfam" id="PF07366">
    <property type="entry name" value="SnoaL"/>
    <property type="match status" value="1"/>
</dbReference>
<dbReference type="Gene3D" id="3.10.450.50">
    <property type="match status" value="1"/>
</dbReference>
<keyword evidence="2" id="KW-0732">Signal</keyword>
<sequence length="193" mass="20224">MIVLVALIAIVASACSSDPATPPDPQSLIDRAPGLVRPASVHVASTDTDRDRATVHIAQQLYTFWNTGDPARLDAAVGPEFRDNTLPSGRPQGPSGPVAASSTFRAAIPDLTCELADLYVTGDTFTARLVFAGSFTGTYNGVRGAGQPIRFGAIDIQHVGAGGKIVEDWHLEDNLTFLQQAGLVTVASAPSRN</sequence>
<name>A0ABT1HFV6_9NOCA</name>